<dbReference type="AlphaFoldDB" id="A0A4S4LL09"/>
<gene>
    <name evidence="1" type="ORF">EW145_g247</name>
</gene>
<evidence type="ECO:0000313" key="2">
    <source>
        <dbReference type="Proteomes" id="UP000308199"/>
    </source>
</evidence>
<evidence type="ECO:0000313" key="1">
    <source>
        <dbReference type="EMBL" id="THH12071.1"/>
    </source>
</evidence>
<proteinExistence type="predicted"/>
<organism evidence="1 2">
    <name type="scientific">Phellinidium pouzarii</name>
    <dbReference type="NCBI Taxonomy" id="167371"/>
    <lineage>
        <taxon>Eukaryota</taxon>
        <taxon>Fungi</taxon>
        <taxon>Dikarya</taxon>
        <taxon>Basidiomycota</taxon>
        <taxon>Agaricomycotina</taxon>
        <taxon>Agaricomycetes</taxon>
        <taxon>Hymenochaetales</taxon>
        <taxon>Hymenochaetaceae</taxon>
        <taxon>Phellinidium</taxon>
    </lineage>
</organism>
<dbReference type="Proteomes" id="UP000308199">
    <property type="component" value="Unassembled WGS sequence"/>
</dbReference>
<accession>A0A4S4LL09</accession>
<keyword evidence="2" id="KW-1185">Reference proteome</keyword>
<sequence length="198" mass="22216">MLFPHFLDKHSHFNGRKLHITSTELRPSSRLLTPQGKDLKLLPSMSVSCPLLSDVSHLIHMTRITAAASTSQSQNLIDHGQSRRRRRLDVLGQVQSAEWSSIDNSNDPPVDDDSDEIDCFTTMADFPSNVEFKKDVHESDIFIQPVEETRTHITGQLATLPLPKEQSNGELLVLGKPLESFGFTIVQQFIEDQSSLVI</sequence>
<name>A0A4S4LL09_9AGAM</name>
<protein>
    <submittedName>
        <fullName evidence="1">Uncharacterized protein</fullName>
    </submittedName>
</protein>
<reference evidence="1 2" key="1">
    <citation type="submission" date="2019-02" db="EMBL/GenBank/DDBJ databases">
        <title>Genome sequencing of the rare red list fungi Phellinidium pouzarii.</title>
        <authorList>
            <person name="Buettner E."/>
            <person name="Kellner H."/>
        </authorList>
    </citation>
    <scope>NUCLEOTIDE SEQUENCE [LARGE SCALE GENOMIC DNA]</scope>
    <source>
        <strain evidence="1 2">DSM 108285</strain>
    </source>
</reference>
<comment type="caution">
    <text evidence="1">The sequence shown here is derived from an EMBL/GenBank/DDBJ whole genome shotgun (WGS) entry which is preliminary data.</text>
</comment>
<dbReference type="EMBL" id="SGPK01000004">
    <property type="protein sequence ID" value="THH12071.1"/>
    <property type="molecule type" value="Genomic_DNA"/>
</dbReference>